<dbReference type="InterPro" id="IPR017587">
    <property type="entry name" value="YqeC"/>
</dbReference>
<protein>
    <recommendedName>
        <fullName evidence="3">Selenium-dependent hydroxylase accessory protein YqeC</fullName>
    </recommendedName>
</protein>
<accession>A0ABV0F3B1</accession>
<dbReference type="InterPro" id="IPR036565">
    <property type="entry name" value="Mur-like_cat_sf"/>
</dbReference>
<dbReference type="EMBL" id="MAEI02000001">
    <property type="protein sequence ID" value="MEO1782555.1"/>
    <property type="molecule type" value="Genomic_DNA"/>
</dbReference>
<sequence length="253" mass="27053">MDILSRCFPAANQQVIAVVGSGGKSSLCQYLAAAWRKMGKKVLMSTTTKILLPSNSQYDRLVTGDFSQLAQATAGITIAGVPMMQDQQQKLTMPDEALLTKAFSAYDQVLLEADGSRQLPLKGWGPHEPVILPQTTGVLAVLPLLPLGTPLTQQVVHRLPLFLTMTGAKAGDPLSPSHYRQIIAGSGGLLEKAGKVPLTIFFNQVESKAALQQAEDILTGLAPEIRASLAAVVAGSVQQEKGVILWQRSRKQS</sequence>
<dbReference type="Gene3D" id="3.40.1190.10">
    <property type="entry name" value="Mur-like, catalytic domain"/>
    <property type="match status" value="1"/>
</dbReference>
<gene>
    <name evidence="1" type="ORF">BAU18_002167</name>
</gene>
<dbReference type="Proteomes" id="UP001429357">
    <property type="component" value="Unassembled WGS sequence"/>
</dbReference>
<proteinExistence type="predicted"/>
<name>A0ABV0F3B1_9ENTE</name>
<dbReference type="RefSeq" id="WP_161870170.1">
    <property type="nucleotide sequence ID" value="NZ_MAEI02000001.1"/>
</dbReference>
<evidence type="ECO:0000313" key="2">
    <source>
        <dbReference type="Proteomes" id="UP001429357"/>
    </source>
</evidence>
<dbReference type="NCBIfam" id="TIGR03172">
    <property type="entry name" value="selenium cofactor biosynthesis protein YqeC"/>
    <property type="match status" value="1"/>
</dbReference>
<organism evidence="1 2">
    <name type="scientific">Enterococcus diestrammenae</name>
    <dbReference type="NCBI Taxonomy" id="1155073"/>
    <lineage>
        <taxon>Bacteria</taxon>
        <taxon>Bacillati</taxon>
        <taxon>Bacillota</taxon>
        <taxon>Bacilli</taxon>
        <taxon>Lactobacillales</taxon>
        <taxon>Enterococcaceae</taxon>
        <taxon>Enterococcus</taxon>
    </lineage>
</organism>
<comment type="caution">
    <text evidence="1">The sequence shown here is derived from an EMBL/GenBank/DDBJ whole genome shotgun (WGS) entry which is preliminary data.</text>
</comment>
<reference evidence="2" key="1">
    <citation type="submission" date="2016-06" db="EMBL/GenBank/DDBJ databases">
        <title>Four novel species of enterococci isolated from chicken manure.</title>
        <authorList>
            <person name="Van Tyne D."/>
        </authorList>
    </citation>
    <scope>NUCLEOTIDE SEQUENCE [LARGE SCALE GENOMIC DNA]</scope>
    <source>
        <strain evidence="2">JM9A</strain>
    </source>
</reference>
<reference evidence="1 2" key="2">
    <citation type="submission" date="2024-02" db="EMBL/GenBank/DDBJ databases">
        <title>The Genome Sequence of Enterococcus diestrammenae JM9A.</title>
        <authorList>
            <person name="Earl A."/>
            <person name="Manson A."/>
            <person name="Gilmore M."/>
            <person name="Sanders J."/>
            <person name="Shea T."/>
            <person name="Howe W."/>
            <person name="Livny J."/>
            <person name="Cuomo C."/>
            <person name="Neafsey D."/>
            <person name="Birren B."/>
        </authorList>
    </citation>
    <scope>NUCLEOTIDE SEQUENCE [LARGE SCALE GENOMIC DNA]</scope>
    <source>
        <strain evidence="1 2">JM9A</strain>
    </source>
</reference>
<keyword evidence="2" id="KW-1185">Reference proteome</keyword>
<evidence type="ECO:0008006" key="3">
    <source>
        <dbReference type="Google" id="ProtNLM"/>
    </source>
</evidence>
<dbReference type="Pfam" id="PF19842">
    <property type="entry name" value="YqeC"/>
    <property type="match status" value="1"/>
</dbReference>
<evidence type="ECO:0000313" key="1">
    <source>
        <dbReference type="EMBL" id="MEO1782555.1"/>
    </source>
</evidence>
<dbReference type="SUPFAM" id="SSF53623">
    <property type="entry name" value="MurD-like peptide ligases, catalytic domain"/>
    <property type="match status" value="1"/>
</dbReference>